<name>A0AAV3M2Y4_9GAMM</name>
<sequence length="51" mass="5821">MAGFFYVVFSLIKLAIPYFGTNTTLSAIHAHGMMQHVYYCWCGIFSPSERI</sequence>
<reference evidence="1 2" key="1">
    <citation type="submission" date="2014-01" db="EMBL/GenBank/DDBJ databases">
        <authorList>
            <person name="Durkin A.S."/>
            <person name="McCorrison J."/>
            <person name="Torralba M."/>
            <person name="Gillis M."/>
            <person name="Haft D.H."/>
            <person name="Methe B."/>
            <person name="Sutton G."/>
            <person name="Nelson K.E."/>
        </authorList>
    </citation>
    <scope>NUCLEOTIDE SEQUENCE [LARGE SCALE GENOMIC DNA]</scope>
    <source>
        <strain evidence="1 2">205/92</strain>
    </source>
</reference>
<organism evidence="1 2">
    <name type="scientific">Providencia alcalifaciens 205/92</name>
    <dbReference type="NCBI Taxonomy" id="1256988"/>
    <lineage>
        <taxon>Bacteria</taxon>
        <taxon>Pseudomonadati</taxon>
        <taxon>Pseudomonadota</taxon>
        <taxon>Gammaproteobacteria</taxon>
        <taxon>Enterobacterales</taxon>
        <taxon>Morganellaceae</taxon>
        <taxon>Providencia</taxon>
    </lineage>
</organism>
<evidence type="ECO:0000313" key="1">
    <source>
        <dbReference type="EMBL" id="EUD10137.1"/>
    </source>
</evidence>
<dbReference type="AlphaFoldDB" id="A0AAV3M2Y4"/>
<evidence type="ECO:0000313" key="2">
    <source>
        <dbReference type="Proteomes" id="UP000022311"/>
    </source>
</evidence>
<proteinExistence type="predicted"/>
<dbReference type="EMBL" id="JALD01000055">
    <property type="protein sequence ID" value="EUD10137.1"/>
    <property type="molecule type" value="Genomic_DNA"/>
</dbReference>
<accession>A0AAV3M2Y4</accession>
<comment type="caution">
    <text evidence="1">The sequence shown here is derived from an EMBL/GenBank/DDBJ whole genome shotgun (WGS) entry which is preliminary data.</text>
</comment>
<gene>
    <name evidence="1" type="ORF">HMPREF1563_3129</name>
</gene>
<protein>
    <submittedName>
        <fullName evidence="1">Uncharacterized protein</fullName>
    </submittedName>
</protein>
<dbReference type="Proteomes" id="UP000022311">
    <property type="component" value="Unassembled WGS sequence"/>
</dbReference>